<organism evidence="4 5">
    <name type="scientific">Aeriscardovia aeriphila</name>
    <dbReference type="NCBI Taxonomy" id="218139"/>
    <lineage>
        <taxon>Bacteria</taxon>
        <taxon>Bacillati</taxon>
        <taxon>Actinomycetota</taxon>
        <taxon>Actinomycetes</taxon>
        <taxon>Bifidobacteriales</taxon>
        <taxon>Bifidobacteriaceae</taxon>
        <taxon>Aeriscardovia</taxon>
    </lineage>
</organism>
<comment type="caution">
    <text evidence="4">The sequence shown here is derived from an EMBL/GenBank/DDBJ whole genome shotgun (WGS) entry which is preliminary data.</text>
</comment>
<dbReference type="InterPro" id="IPR006680">
    <property type="entry name" value="Amidohydro-rel"/>
</dbReference>
<gene>
    <name evidence="4" type="ORF">AEAE_1173</name>
</gene>
<accession>A0A261F800</accession>
<name>A0A261F800_9BIFI</name>
<protein>
    <submittedName>
        <fullName evidence="4">Imidazolonepropionase</fullName>
    </submittedName>
</protein>
<dbReference type="Gene3D" id="1.20.58.520">
    <property type="entry name" value="Amidohydrolase"/>
    <property type="match status" value="1"/>
</dbReference>
<evidence type="ECO:0000256" key="2">
    <source>
        <dbReference type="SAM" id="MobiDB-lite"/>
    </source>
</evidence>
<dbReference type="OrthoDB" id="3514520at2"/>
<dbReference type="PANTHER" id="PTHR43135">
    <property type="entry name" value="ALPHA-D-RIBOSE 1-METHYLPHOSPHONATE 5-TRIPHOSPHATE DIPHOSPHATASE"/>
    <property type="match status" value="1"/>
</dbReference>
<proteinExistence type="predicted"/>
<dbReference type="InterPro" id="IPR011059">
    <property type="entry name" value="Metal-dep_hydrolase_composite"/>
</dbReference>
<reference evidence="4 5" key="1">
    <citation type="journal article" date="2017" name="BMC Genomics">
        <title>Comparative genomic and phylogenomic analyses of the Bifidobacteriaceae family.</title>
        <authorList>
            <person name="Lugli G.A."/>
            <person name="Milani C."/>
            <person name="Turroni F."/>
            <person name="Duranti S."/>
            <person name="Mancabelli L."/>
            <person name="Mangifesta M."/>
            <person name="Ferrario C."/>
            <person name="Modesto M."/>
            <person name="Mattarelli P."/>
            <person name="Jiri K."/>
            <person name="van Sinderen D."/>
            <person name="Ventura M."/>
        </authorList>
    </citation>
    <scope>NUCLEOTIDE SEQUENCE [LARGE SCALE GENOMIC DNA]</scope>
    <source>
        <strain evidence="4 5">LMG 21773</strain>
    </source>
</reference>
<dbReference type="InterPro" id="IPR051781">
    <property type="entry name" value="Metallo-dep_Hydrolase"/>
</dbReference>
<dbReference type="Gene3D" id="3.40.50.10910">
    <property type="entry name" value="Amidohydrolase"/>
    <property type="match status" value="1"/>
</dbReference>
<dbReference type="InterPro" id="IPR032466">
    <property type="entry name" value="Metal_Hydrolase"/>
</dbReference>
<feature type="domain" description="Amidohydrolase-related" evidence="3">
    <location>
        <begin position="185"/>
        <end position="542"/>
    </location>
</feature>
<dbReference type="Pfam" id="PF01979">
    <property type="entry name" value="Amidohydro_1"/>
    <property type="match status" value="1"/>
</dbReference>
<keyword evidence="1" id="KW-0175">Coiled coil</keyword>
<sequence length="564" mass="59877">MLDNTAQNSNNGVKNSSAETADTTLPDTTFAEEFGESMDDDLADVSLSDLGKDASDFLTSLRDQAVEFWQSQAKPQLGQASEQAKNAVSQANAQLAAQTQKLNDLTRLLKKPDHVPFAITHVSIVDDLESSPDQLDMRRNKVRVYPDQTIVVGADGKIEEIGDSASIEPALPQGYRRLDATGKFAIPGLINLHVHTFSNGKPLHKMTSKDQTLKMRRFFDTKPGREAAFALSLKNLETMLRSGVTTLRTLGDLGDDAIRVGKLVEEGHITGPRVLASGPIIAAVGGHGAPLISVECADEADAAVAVDRNIAMGASAIKVASTGGVTDSTQRGEAGAVQLTEGQMAIICEIAHEHGLLVAAHAQSLDGVKNALRAGVDTIEHGSELDDEAIALFKNNPKALHGFSSFDATVLAGVAMRDLPQSVTQIDDIPLANGTDITNGMLAGLKQAKEAGIVVSMGTDSAMPLVTQYGTWRELQVLMKYADYTAAEALYTATHVNAGVLGLGSEIGTLREGYSADIVITDENPLGNLSTLGDVELVVAQGLPVFHPQVKKNEEIERNLDMLG</sequence>
<dbReference type="Gene3D" id="2.30.40.10">
    <property type="entry name" value="Urease, subunit C, domain 1"/>
    <property type="match status" value="1"/>
</dbReference>
<evidence type="ECO:0000313" key="5">
    <source>
        <dbReference type="Proteomes" id="UP000228976"/>
    </source>
</evidence>
<dbReference type="SUPFAM" id="SSF51556">
    <property type="entry name" value="Metallo-dependent hydrolases"/>
    <property type="match status" value="1"/>
</dbReference>
<dbReference type="Gene3D" id="3.30.110.90">
    <property type="entry name" value="Amidohydrolase"/>
    <property type="match status" value="1"/>
</dbReference>
<dbReference type="GO" id="GO:0016810">
    <property type="term" value="F:hydrolase activity, acting on carbon-nitrogen (but not peptide) bonds"/>
    <property type="evidence" value="ECO:0007669"/>
    <property type="project" value="InterPro"/>
</dbReference>
<evidence type="ECO:0000256" key="1">
    <source>
        <dbReference type="SAM" id="Coils"/>
    </source>
</evidence>
<dbReference type="CDD" id="cd01299">
    <property type="entry name" value="Met_dep_hydrolase_A"/>
    <property type="match status" value="1"/>
</dbReference>
<dbReference type="SUPFAM" id="SSF51338">
    <property type="entry name" value="Composite domain of metallo-dependent hydrolases"/>
    <property type="match status" value="1"/>
</dbReference>
<evidence type="ECO:0000313" key="4">
    <source>
        <dbReference type="EMBL" id="OZG55195.1"/>
    </source>
</evidence>
<dbReference type="InterPro" id="IPR057744">
    <property type="entry name" value="OTAase-like"/>
</dbReference>
<dbReference type="EMBL" id="MWWU01000004">
    <property type="protein sequence ID" value="OZG55195.1"/>
    <property type="molecule type" value="Genomic_DNA"/>
</dbReference>
<dbReference type="PANTHER" id="PTHR43135:SF3">
    <property type="entry name" value="ALPHA-D-RIBOSE 1-METHYLPHOSPHONATE 5-TRIPHOSPHATE DIPHOSPHATASE"/>
    <property type="match status" value="1"/>
</dbReference>
<dbReference type="Proteomes" id="UP000228976">
    <property type="component" value="Unassembled WGS sequence"/>
</dbReference>
<keyword evidence="5" id="KW-1185">Reference proteome</keyword>
<feature type="coiled-coil region" evidence="1">
    <location>
        <begin position="81"/>
        <end position="108"/>
    </location>
</feature>
<feature type="region of interest" description="Disordered" evidence="2">
    <location>
        <begin position="1"/>
        <end position="25"/>
    </location>
</feature>
<evidence type="ECO:0000259" key="3">
    <source>
        <dbReference type="Pfam" id="PF01979"/>
    </source>
</evidence>
<dbReference type="AlphaFoldDB" id="A0A261F800"/>
<dbReference type="RefSeq" id="WP_158520550.1">
    <property type="nucleotide sequence ID" value="NZ_JACBYZ010000001.1"/>
</dbReference>